<name>A0A506Y3Y0_9MICO</name>
<dbReference type="InterPro" id="IPR050832">
    <property type="entry name" value="Bact_Acetyltransf"/>
</dbReference>
<dbReference type="Gene3D" id="3.40.630.30">
    <property type="match status" value="1"/>
</dbReference>
<sequence length="181" mass="20026">MSITASETSAVLVHTTPDDPRSRPVLADLEREYDTRYRGYFPDDQPASTEINRYPASEFSAPDGTFLLLLDGDSEAGGTEAGGTAVSAGAFKRIDADTVELKRIWTRADQRGRGLARVVVRELEAEAERRGHRRVVLSTGPRQPEAVRLYLGLGYTPLFDVDADPETIGIHYFEKNLETRA</sequence>
<keyword evidence="6" id="KW-1185">Reference proteome</keyword>
<dbReference type="InterPro" id="IPR016181">
    <property type="entry name" value="Acyl_CoA_acyltransferase"/>
</dbReference>
<reference evidence="5 6" key="1">
    <citation type="submission" date="2019-06" db="EMBL/GenBank/DDBJ databases">
        <authorList>
            <person name="Li F."/>
        </authorList>
    </citation>
    <scope>NUCLEOTIDE SEQUENCE [LARGE SCALE GENOMIC DNA]</scope>
    <source>
        <strain evidence="5 6">10F1D-1</strain>
    </source>
</reference>
<evidence type="ECO:0000313" key="5">
    <source>
        <dbReference type="EMBL" id="TPW75708.1"/>
    </source>
</evidence>
<dbReference type="PROSITE" id="PS51186">
    <property type="entry name" value="GNAT"/>
    <property type="match status" value="1"/>
</dbReference>
<dbReference type="InterPro" id="IPR000182">
    <property type="entry name" value="GNAT_dom"/>
</dbReference>
<organism evidence="5 6">
    <name type="scientific">Schumannella soli</name>
    <dbReference type="NCBI Taxonomy" id="2590779"/>
    <lineage>
        <taxon>Bacteria</taxon>
        <taxon>Bacillati</taxon>
        <taxon>Actinomycetota</taxon>
        <taxon>Actinomycetes</taxon>
        <taxon>Micrococcales</taxon>
        <taxon>Microbacteriaceae</taxon>
        <taxon>Schumannella</taxon>
    </lineage>
</organism>
<comment type="caution">
    <text evidence="5">The sequence shown here is derived from an EMBL/GenBank/DDBJ whole genome shotgun (WGS) entry which is preliminary data.</text>
</comment>
<keyword evidence="1 5" id="KW-0808">Transferase</keyword>
<keyword evidence="2" id="KW-0012">Acyltransferase</keyword>
<protein>
    <submittedName>
        <fullName evidence="5">GNAT family N-acetyltransferase</fullName>
    </submittedName>
</protein>
<dbReference type="AlphaFoldDB" id="A0A506Y3Y0"/>
<dbReference type="GO" id="GO:0016747">
    <property type="term" value="F:acyltransferase activity, transferring groups other than amino-acyl groups"/>
    <property type="evidence" value="ECO:0007669"/>
    <property type="project" value="InterPro"/>
</dbReference>
<dbReference type="OrthoDB" id="70840at2"/>
<dbReference type="EMBL" id="VHQG01000002">
    <property type="protein sequence ID" value="TPW75708.1"/>
    <property type="molecule type" value="Genomic_DNA"/>
</dbReference>
<dbReference type="PANTHER" id="PTHR43877:SF2">
    <property type="entry name" value="AMINOALKYLPHOSPHONATE N-ACETYLTRANSFERASE-RELATED"/>
    <property type="match status" value="1"/>
</dbReference>
<dbReference type="CDD" id="cd04301">
    <property type="entry name" value="NAT_SF"/>
    <property type="match status" value="1"/>
</dbReference>
<dbReference type="RefSeq" id="WP_141163068.1">
    <property type="nucleotide sequence ID" value="NZ_VHQG01000002.1"/>
</dbReference>
<gene>
    <name evidence="5" type="ORF">FJ657_07470</name>
</gene>
<evidence type="ECO:0000313" key="6">
    <source>
        <dbReference type="Proteomes" id="UP000316252"/>
    </source>
</evidence>
<dbReference type="SUPFAM" id="SSF55729">
    <property type="entry name" value="Acyl-CoA N-acyltransferases (Nat)"/>
    <property type="match status" value="1"/>
</dbReference>
<feature type="domain" description="N-acetyltransferase" evidence="4">
    <location>
        <begin position="35"/>
        <end position="178"/>
    </location>
</feature>
<accession>A0A506Y3Y0</accession>
<dbReference type="Pfam" id="PF00583">
    <property type="entry name" value="Acetyltransf_1"/>
    <property type="match status" value="1"/>
</dbReference>
<feature type="region of interest" description="Disordered" evidence="3">
    <location>
        <begin position="1"/>
        <end position="23"/>
    </location>
</feature>
<evidence type="ECO:0000256" key="1">
    <source>
        <dbReference type="ARBA" id="ARBA00022679"/>
    </source>
</evidence>
<evidence type="ECO:0000259" key="4">
    <source>
        <dbReference type="PROSITE" id="PS51186"/>
    </source>
</evidence>
<evidence type="ECO:0000256" key="3">
    <source>
        <dbReference type="SAM" id="MobiDB-lite"/>
    </source>
</evidence>
<proteinExistence type="predicted"/>
<evidence type="ECO:0000256" key="2">
    <source>
        <dbReference type="ARBA" id="ARBA00023315"/>
    </source>
</evidence>
<dbReference type="Proteomes" id="UP000316252">
    <property type="component" value="Unassembled WGS sequence"/>
</dbReference>
<dbReference type="PANTHER" id="PTHR43877">
    <property type="entry name" value="AMINOALKYLPHOSPHONATE N-ACETYLTRANSFERASE-RELATED-RELATED"/>
    <property type="match status" value="1"/>
</dbReference>